<dbReference type="GO" id="GO:0004553">
    <property type="term" value="F:hydrolase activity, hydrolyzing O-glycosyl compounds"/>
    <property type="evidence" value="ECO:0007669"/>
    <property type="project" value="InterPro"/>
</dbReference>
<feature type="signal peptide" evidence="1">
    <location>
        <begin position="1"/>
        <end position="21"/>
    </location>
</feature>
<reference evidence="3 4" key="1">
    <citation type="submission" date="2020-01" db="EMBL/GenBank/DDBJ databases">
        <title>Complete genome sequence of Chitinophaga sp. H33E-04 isolated from quinoa roots.</title>
        <authorList>
            <person name="Weon H.-Y."/>
            <person name="Lee S.A."/>
        </authorList>
    </citation>
    <scope>NUCLEOTIDE SEQUENCE [LARGE SCALE GENOMIC DNA]</scope>
    <source>
        <strain evidence="3 4">H33E-04</strain>
    </source>
</reference>
<dbReference type="CDD" id="cd11747">
    <property type="entry name" value="GH94N_like_1"/>
    <property type="match status" value="1"/>
</dbReference>
<dbReference type="SUPFAM" id="SSF48208">
    <property type="entry name" value="Six-hairpin glycosidases"/>
    <property type="match status" value="1"/>
</dbReference>
<dbReference type="Pfam" id="PF04685">
    <property type="entry name" value="DUF608"/>
    <property type="match status" value="1"/>
</dbReference>
<evidence type="ECO:0000259" key="2">
    <source>
        <dbReference type="Pfam" id="PF04685"/>
    </source>
</evidence>
<name>A0A6B9ZED7_9BACT</name>
<proteinExistence type="predicted"/>
<dbReference type="EMBL" id="CP048113">
    <property type="protein sequence ID" value="QHS59684.1"/>
    <property type="molecule type" value="Genomic_DNA"/>
</dbReference>
<keyword evidence="4" id="KW-1185">Reference proteome</keyword>
<dbReference type="KEGG" id="chih:GWR21_08780"/>
<dbReference type="InterPro" id="IPR012341">
    <property type="entry name" value="6hp_glycosidase-like_sf"/>
</dbReference>
<dbReference type="Gene3D" id="1.50.10.10">
    <property type="match status" value="1"/>
</dbReference>
<dbReference type="InterPro" id="IPR028028">
    <property type="entry name" value="DUF4450"/>
</dbReference>
<evidence type="ECO:0000256" key="1">
    <source>
        <dbReference type="SAM" id="SignalP"/>
    </source>
</evidence>
<dbReference type="AlphaFoldDB" id="A0A6B9ZED7"/>
<dbReference type="Pfam" id="PF14614">
    <property type="entry name" value="DUF4450"/>
    <property type="match status" value="1"/>
</dbReference>
<dbReference type="Proteomes" id="UP000476411">
    <property type="component" value="Chromosome"/>
</dbReference>
<feature type="domain" description="Glycosyl-hydrolase family 116 catalytic region" evidence="2">
    <location>
        <begin position="409"/>
        <end position="533"/>
    </location>
</feature>
<organism evidence="3 4">
    <name type="scientific">Chitinophaga agri</name>
    <dbReference type="NCBI Taxonomy" id="2703787"/>
    <lineage>
        <taxon>Bacteria</taxon>
        <taxon>Pseudomonadati</taxon>
        <taxon>Bacteroidota</taxon>
        <taxon>Chitinophagia</taxon>
        <taxon>Chitinophagales</taxon>
        <taxon>Chitinophagaceae</taxon>
        <taxon>Chitinophaga</taxon>
    </lineage>
</organism>
<accession>A0A6B9ZED7</accession>
<feature type="chain" id="PRO_5025380876" evidence="1">
    <location>
        <begin position="22"/>
        <end position="1194"/>
    </location>
</feature>
<dbReference type="InterPro" id="IPR006775">
    <property type="entry name" value="GH116_catalytic"/>
</dbReference>
<evidence type="ECO:0000313" key="3">
    <source>
        <dbReference type="EMBL" id="QHS59684.1"/>
    </source>
</evidence>
<dbReference type="GO" id="GO:0005975">
    <property type="term" value="P:carbohydrate metabolic process"/>
    <property type="evidence" value="ECO:0007669"/>
    <property type="project" value="InterPro"/>
</dbReference>
<dbReference type="InterPro" id="IPR008928">
    <property type="entry name" value="6-hairpin_glycosidase_sf"/>
</dbReference>
<protein>
    <submittedName>
        <fullName evidence="3">DUF4450 domain-containing protein</fullName>
    </submittedName>
</protein>
<keyword evidence="1" id="KW-0732">Signal</keyword>
<dbReference type="RefSeq" id="WP_162331379.1">
    <property type="nucleotide sequence ID" value="NZ_CP048113.1"/>
</dbReference>
<evidence type="ECO:0000313" key="4">
    <source>
        <dbReference type="Proteomes" id="UP000476411"/>
    </source>
</evidence>
<gene>
    <name evidence="3" type="ORF">GWR21_08780</name>
</gene>
<sequence length="1194" mass="133924">MIRFRLYFLTLLTLLSTQVSFGQRSSWHGITRALHYRPEGADFVKVQGTRRFNRALYGTNTAFRAEAGDLPEFALYMPGMGGNLKFGLIDGQQSKWLTAAQQISTRYRPGAMEYTIKDTLLGDGILHLTVMALADGEGIIVRTFFKGSRKDIRLVCTFGGATGRKFSRDGDIGADPESSFYLQPAYCADNIYSIHHHTFRLTYAKGAKALMGIFPSAATLTTRNAQQQETPGSLSATTAGSQPVLMAIHPLTPGEKLFFVIQRPDSLSPVDYKSLPDRFIQAAAAREALAGRVKVNTPDPYINTLGGALAVAADGIWEQPTYLHGAVAWRMRLNAWRGAYVADPLGWPERAALHFRSYVRSQVLEPETAPVVMDTLLHLARHQEKMGNALFSSGYISRNPNDNTRPHHYDMNLVFFDQLLTHFHYTGDRNFLREMWPAIKRHLAWEKRNFDKDGDGLYDAYAAIWASDALQYSGGGVTHSSAYNYRANKLAAQLAKLLGEDGTAYEQESRKIVQAINQQLWLPQYGWYAEYKDLYGSQLLHTSPGLWSIYHAIDADVPDAFRAYQALRYIDNEIPHIPVIADGLPHRDLYTLSTTNWQPYDWSLNNVALAEVLHTALAYWQGGRPEEAYKIWESILIETMYLSASPGGFEQLSFYDAMRGELYRDFADPIGMAARSLTEGLFGIRPDALHDTLTIKPGLPAAWKFAALQLPHISFDFKRKGNTDTYILQPSFGKQMHLRFQLPAYRDAIKSITINGRKAAWQQSGESVGLPWIEIAAGKYPRYEVRIEWEGVAPDTVREMIQLPGQPLQPTFHNARLLAMKDPQGTVVPDNGYRYHHSAYKTVFCKVRQGMLTWWLPVHVTLKAHVQIIAAHEQYTPGLVLQLKNNGAPVKGTLMMNKGATAYTEVVTLDTGLSKPIYIPAAHVASGSNLVRFEYAGGSSQQMIVNWTGKITPATVYEKVDLTPYFNDTVTHIFRNQYLHPRPEGPTLQLPWQGIGNWCYPLTDAVIDDTGLRVVAGSRHALFLPNGIALQTPGVPAKNIAFTSLWDNYPDSLRIPLTGKAAHAYLLMAGSTNPMQTRMDNGEVLFYYEDGTMDRLPLRNPETWWPIEQDYFTDDAAFYTSAPKPYRLYFRSGAISRTFNQFTQIKGFSNYAVEGGAGTILDIPLDPQKALREIRLKTLTNDVVIGLMSVTLVR</sequence>